<dbReference type="EMBL" id="BARW01007436">
    <property type="protein sequence ID" value="GAI87434.1"/>
    <property type="molecule type" value="Genomic_DNA"/>
</dbReference>
<comment type="caution">
    <text evidence="1">The sequence shown here is derived from an EMBL/GenBank/DDBJ whole genome shotgun (WGS) entry which is preliminary data.</text>
</comment>
<reference evidence="1" key="1">
    <citation type="journal article" date="2014" name="Front. Microbiol.">
        <title>High frequency of phylogenetically diverse reductive dehalogenase-homologous genes in deep subseafloor sedimentary metagenomes.</title>
        <authorList>
            <person name="Kawai M."/>
            <person name="Futagami T."/>
            <person name="Toyoda A."/>
            <person name="Takaki Y."/>
            <person name="Nishi S."/>
            <person name="Hori S."/>
            <person name="Arai W."/>
            <person name="Tsubouchi T."/>
            <person name="Morono Y."/>
            <person name="Uchiyama I."/>
            <person name="Ito T."/>
            <person name="Fujiyama A."/>
            <person name="Inagaki F."/>
            <person name="Takami H."/>
        </authorList>
    </citation>
    <scope>NUCLEOTIDE SEQUENCE</scope>
    <source>
        <strain evidence="1">Expedition CK06-06</strain>
    </source>
</reference>
<name>X1U556_9ZZZZ</name>
<accession>X1U556</accession>
<sequence>MSKQFLGIYAAYIKQYIAYKRGLGFKYETEEIILSIFDR</sequence>
<dbReference type="AlphaFoldDB" id="X1U556"/>
<organism evidence="1">
    <name type="scientific">marine sediment metagenome</name>
    <dbReference type="NCBI Taxonomy" id="412755"/>
    <lineage>
        <taxon>unclassified sequences</taxon>
        <taxon>metagenomes</taxon>
        <taxon>ecological metagenomes</taxon>
    </lineage>
</organism>
<feature type="non-terminal residue" evidence="1">
    <location>
        <position position="39"/>
    </location>
</feature>
<protein>
    <submittedName>
        <fullName evidence="1">Uncharacterized protein</fullName>
    </submittedName>
</protein>
<evidence type="ECO:0000313" key="1">
    <source>
        <dbReference type="EMBL" id="GAI87434.1"/>
    </source>
</evidence>
<gene>
    <name evidence="1" type="ORF">S12H4_15477</name>
</gene>
<proteinExistence type="predicted"/>